<comment type="caution">
    <text evidence="3">The sequence shown here is derived from an EMBL/GenBank/DDBJ whole genome shotgun (WGS) entry which is preliminary data.</text>
</comment>
<evidence type="ECO:0000313" key="4">
    <source>
        <dbReference type="Proteomes" id="UP001165270"/>
    </source>
</evidence>
<reference evidence="3" key="1">
    <citation type="submission" date="2022-03" db="EMBL/GenBank/DDBJ databases">
        <title>Streptomyces 7R015 and 7R016 isolated from Barleria lupulina in Thailand.</title>
        <authorList>
            <person name="Kanchanasin P."/>
            <person name="Phongsopitanun W."/>
            <person name="Tanasupawat S."/>
        </authorList>
    </citation>
    <scope>NUCLEOTIDE SEQUENCE</scope>
    <source>
        <strain evidence="3">7R016</strain>
    </source>
</reference>
<dbReference type="EMBL" id="JALDAX010000006">
    <property type="protein sequence ID" value="MCI3241615.1"/>
    <property type="molecule type" value="Genomic_DNA"/>
</dbReference>
<sequence length="375" mass="39996">MADRSPEEPISDDVWEKFVRDSESDIRASAPKEPSARARMVAGRLREQEARGESPGGWRTGPVSGERGGRGTRRRVWGVVGLVAAIAVAVVAVRPSVIPGDPFGTAGGPGAEASPLPAETAAPTAPPAAADPERPTPARPFAGSPALAWADGAAGIVPPKAKTVGSLSKAQVEQALEQTKKLLVDANLDPATLRGERPETALGLIEPRQTSLLGRLDTALRTPDQKHDPLSMFSRFDPDELRLAGDVVKTRGRMTFKAGDQASVVVHADYTFVYPLVRPDDSAHEVARTIVRRVLDVEVSDPAKYRVTPGKLMIRRYDQEIGNSACDVYDGYLHPNFPSSEPTGAAPSGPTTDPYDRSKDIDADTSKECGVVSRT</sequence>
<keyword evidence="2" id="KW-0472">Membrane</keyword>
<keyword evidence="2" id="KW-0812">Transmembrane</keyword>
<protein>
    <submittedName>
        <fullName evidence="3">Uncharacterized protein</fullName>
    </submittedName>
</protein>
<feature type="compositionally biased region" description="Basic and acidic residues" evidence="1">
    <location>
        <begin position="354"/>
        <end position="367"/>
    </location>
</feature>
<dbReference type="RefSeq" id="WP_242710275.1">
    <property type="nucleotide sequence ID" value="NZ_JALDAX010000006.1"/>
</dbReference>
<feature type="transmembrane region" description="Helical" evidence="2">
    <location>
        <begin position="76"/>
        <end position="93"/>
    </location>
</feature>
<feature type="region of interest" description="Disordered" evidence="1">
    <location>
        <begin position="104"/>
        <end position="142"/>
    </location>
</feature>
<gene>
    <name evidence="3" type="ORF">MQN93_18005</name>
</gene>
<proteinExistence type="predicted"/>
<evidence type="ECO:0000313" key="3">
    <source>
        <dbReference type="EMBL" id="MCI3241615.1"/>
    </source>
</evidence>
<feature type="region of interest" description="Disordered" evidence="1">
    <location>
        <begin position="337"/>
        <end position="375"/>
    </location>
</feature>
<name>A0ABS9XHW5_9ACTN</name>
<organism evidence="3 4">
    <name type="scientific">Streptomyces spinosisporus</name>
    <dbReference type="NCBI Taxonomy" id="2927582"/>
    <lineage>
        <taxon>Bacteria</taxon>
        <taxon>Bacillati</taxon>
        <taxon>Actinomycetota</taxon>
        <taxon>Actinomycetes</taxon>
        <taxon>Kitasatosporales</taxon>
        <taxon>Streptomycetaceae</taxon>
        <taxon>Streptomyces</taxon>
    </lineage>
</organism>
<evidence type="ECO:0000256" key="1">
    <source>
        <dbReference type="SAM" id="MobiDB-lite"/>
    </source>
</evidence>
<feature type="compositionally biased region" description="Low complexity" evidence="1">
    <location>
        <begin position="111"/>
        <end position="130"/>
    </location>
</feature>
<dbReference type="Proteomes" id="UP001165270">
    <property type="component" value="Unassembled WGS sequence"/>
</dbReference>
<accession>A0ABS9XHW5</accession>
<evidence type="ECO:0000256" key="2">
    <source>
        <dbReference type="SAM" id="Phobius"/>
    </source>
</evidence>
<feature type="region of interest" description="Disordered" evidence="1">
    <location>
        <begin position="22"/>
        <end position="72"/>
    </location>
</feature>
<keyword evidence="2" id="KW-1133">Transmembrane helix</keyword>
<keyword evidence="4" id="KW-1185">Reference proteome</keyword>